<organism evidence="2 3">
    <name type="scientific">Actinomadura keratinilytica</name>
    <dbReference type="NCBI Taxonomy" id="547461"/>
    <lineage>
        <taxon>Bacteria</taxon>
        <taxon>Bacillati</taxon>
        <taxon>Actinomycetota</taxon>
        <taxon>Actinomycetes</taxon>
        <taxon>Streptosporangiales</taxon>
        <taxon>Thermomonosporaceae</taxon>
        <taxon>Actinomadura</taxon>
    </lineage>
</organism>
<evidence type="ECO:0000313" key="3">
    <source>
        <dbReference type="Proteomes" id="UP001500266"/>
    </source>
</evidence>
<feature type="compositionally biased region" description="Low complexity" evidence="1">
    <location>
        <begin position="53"/>
        <end position="63"/>
    </location>
</feature>
<accession>A0ABP7Z4W1</accession>
<evidence type="ECO:0000313" key="2">
    <source>
        <dbReference type="EMBL" id="GAA4147427.1"/>
    </source>
</evidence>
<sequence length="110" mass="12206">MTGTTVPPWDTVVALLRVFRVPSQEIWKTWHPLWSRARLQVLGADYPEDTPADEAPAASSASDEPQRPAHGHECDSCGAWVVNMERHQAWHWRLEGASHLGGGLRQVSSA</sequence>
<dbReference type="RefSeq" id="WP_345023077.1">
    <property type="nucleotide sequence ID" value="NZ_BAABDO010000067.1"/>
</dbReference>
<name>A0ABP7Z4W1_9ACTN</name>
<dbReference type="Proteomes" id="UP001500266">
    <property type="component" value="Unassembled WGS sequence"/>
</dbReference>
<proteinExistence type="predicted"/>
<evidence type="ECO:0008006" key="4">
    <source>
        <dbReference type="Google" id="ProtNLM"/>
    </source>
</evidence>
<dbReference type="EMBL" id="BAABDO010000067">
    <property type="protein sequence ID" value="GAA4147427.1"/>
    <property type="molecule type" value="Genomic_DNA"/>
</dbReference>
<comment type="caution">
    <text evidence="2">The sequence shown here is derived from an EMBL/GenBank/DDBJ whole genome shotgun (WGS) entry which is preliminary data.</text>
</comment>
<keyword evidence="3" id="KW-1185">Reference proteome</keyword>
<gene>
    <name evidence="2" type="ORF">GCM10022416_40850</name>
</gene>
<evidence type="ECO:0000256" key="1">
    <source>
        <dbReference type="SAM" id="MobiDB-lite"/>
    </source>
</evidence>
<reference evidence="3" key="1">
    <citation type="journal article" date="2019" name="Int. J. Syst. Evol. Microbiol.">
        <title>The Global Catalogue of Microorganisms (GCM) 10K type strain sequencing project: providing services to taxonomists for standard genome sequencing and annotation.</title>
        <authorList>
            <consortium name="The Broad Institute Genomics Platform"/>
            <consortium name="The Broad Institute Genome Sequencing Center for Infectious Disease"/>
            <person name="Wu L."/>
            <person name="Ma J."/>
        </authorList>
    </citation>
    <scope>NUCLEOTIDE SEQUENCE [LARGE SCALE GENOMIC DNA]</scope>
    <source>
        <strain evidence="3">JCM 17316</strain>
    </source>
</reference>
<feature type="compositionally biased region" description="Basic and acidic residues" evidence="1">
    <location>
        <begin position="64"/>
        <end position="74"/>
    </location>
</feature>
<protein>
    <recommendedName>
        <fullName evidence="4">C2H2-type domain-containing protein</fullName>
    </recommendedName>
</protein>
<feature type="region of interest" description="Disordered" evidence="1">
    <location>
        <begin position="45"/>
        <end position="74"/>
    </location>
</feature>